<evidence type="ECO:0000259" key="1">
    <source>
        <dbReference type="Pfam" id="PF04230"/>
    </source>
</evidence>
<evidence type="ECO:0000313" key="2">
    <source>
        <dbReference type="EMBL" id="MCF2949885.1"/>
    </source>
</evidence>
<name>A0ABS9DAP9_9ALTE</name>
<dbReference type="RefSeq" id="WP_235313989.1">
    <property type="nucleotide sequence ID" value="NZ_JAKGAS010000012.1"/>
</dbReference>
<accession>A0ABS9DAP9</accession>
<evidence type="ECO:0000313" key="3">
    <source>
        <dbReference type="Proteomes" id="UP001521137"/>
    </source>
</evidence>
<dbReference type="Proteomes" id="UP001521137">
    <property type="component" value="Unassembled WGS sequence"/>
</dbReference>
<protein>
    <submittedName>
        <fullName evidence="2">Polysaccharide pyruvyl transferase family protein</fullName>
    </submittedName>
</protein>
<sequence length="369" mass="42771">MKIAVLTYNLGLNYGGILQSYALMETLKRLEHEPELLFIKTRYQPSWKGVVKKNLLSMFSRKYKNLHDGRIYKNTFDFVDKYIHPKTQPLENADDFSNIEKNNYDAYVVGSDQVWRARMFRHIDRAFFGFVKSDKPILLSYAPSFGVETWDYTEEETKKYQKQIQRFSGVSVREDSGVALCKTYLNKDAVHVLDPTMLLSADDYRQLIIAENEPNHSGGLLTYILDETVEKLESVDMILEELKISSFKINAKAHLAENIDDMVYPTVTSWLKGFDDAQYVITDSFHGCVFAILFNKPFIAYGNKNRGMARFKSLLKMFGLENRLVVNKSDLNKNVIGEKIDWNVVNSQLNEHRQFSKQFVIDVLNTKKI</sequence>
<reference evidence="2 3" key="1">
    <citation type="submission" date="2022-01" db="EMBL/GenBank/DDBJ databases">
        <title>Paraglaciecola sp. G1-23.</title>
        <authorList>
            <person name="Jin M.S."/>
            <person name="Han D.M."/>
            <person name="Kim H.M."/>
            <person name="Jeon C.O."/>
        </authorList>
    </citation>
    <scope>NUCLEOTIDE SEQUENCE [LARGE SCALE GENOMIC DNA]</scope>
    <source>
        <strain evidence="2 3">G1-23</strain>
    </source>
</reference>
<dbReference type="Pfam" id="PF04230">
    <property type="entry name" value="PS_pyruv_trans"/>
    <property type="match status" value="1"/>
</dbReference>
<dbReference type="InterPro" id="IPR007345">
    <property type="entry name" value="Polysacch_pyruvyl_Trfase"/>
</dbReference>
<feature type="domain" description="Polysaccharide pyruvyl transferase" evidence="1">
    <location>
        <begin position="13"/>
        <end position="305"/>
    </location>
</feature>
<dbReference type="GO" id="GO:0016740">
    <property type="term" value="F:transferase activity"/>
    <property type="evidence" value="ECO:0007669"/>
    <property type="project" value="UniProtKB-KW"/>
</dbReference>
<keyword evidence="2" id="KW-0808">Transferase</keyword>
<gene>
    <name evidence="2" type="ORF">L0668_17330</name>
</gene>
<comment type="caution">
    <text evidence="2">The sequence shown here is derived from an EMBL/GenBank/DDBJ whole genome shotgun (WGS) entry which is preliminary data.</text>
</comment>
<dbReference type="EMBL" id="JAKGAS010000012">
    <property type="protein sequence ID" value="MCF2949885.1"/>
    <property type="molecule type" value="Genomic_DNA"/>
</dbReference>
<organism evidence="2 3">
    <name type="scientific">Paraglaciecola algarum</name>
    <dbReference type="NCBI Taxonomy" id="3050085"/>
    <lineage>
        <taxon>Bacteria</taxon>
        <taxon>Pseudomonadati</taxon>
        <taxon>Pseudomonadota</taxon>
        <taxon>Gammaproteobacteria</taxon>
        <taxon>Alteromonadales</taxon>
        <taxon>Alteromonadaceae</taxon>
        <taxon>Paraglaciecola</taxon>
    </lineage>
</organism>
<keyword evidence="3" id="KW-1185">Reference proteome</keyword>
<proteinExistence type="predicted"/>